<name>A0A2P7B770_9HYPH</name>
<evidence type="ECO:0000313" key="12">
    <source>
        <dbReference type="Proteomes" id="UP000241444"/>
    </source>
</evidence>
<dbReference type="GO" id="GO:0016887">
    <property type="term" value="F:ATP hydrolysis activity"/>
    <property type="evidence" value="ECO:0007669"/>
    <property type="project" value="InterPro"/>
</dbReference>
<keyword evidence="9" id="KW-0472">Membrane</keyword>
<keyword evidence="12" id="KW-1185">Reference proteome</keyword>
<evidence type="ECO:0000256" key="9">
    <source>
        <dbReference type="ARBA" id="ARBA00023136"/>
    </source>
</evidence>
<evidence type="ECO:0000256" key="4">
    <source>
        <dbReference type="ARBA" id="ARBA00022496"/>
    </source>
</evidence>
<keyword evidence="2" id="KW-0813">Transport</keyword>
<dbReference type="InterPro" id="IPR003593">
    <property type="entry name" value="AAA+_ATPase"/>
</dbReference>
<dbReference type="InterPro" id="IPR027417">
    <property type="entry name" value="P-loop_NTPase"/>
</dbReference>
<dbReference type="SUPFAM" id="SSF52540">
    <property type="entry name" value="P-loop containing nucleoside triphosphate hydrolases"/>
    <property type="match status" value="1"/>
</dbReference>
<evidence type="ECO:0000256" key="7">
    <source>
        <dbReference type="ARBA" id="ARBA00023004"/>
    </source>
</evidence>
<organism evidence="11 12">
    <name type="scientific">Phyllobacterium brassicacearum</name>
    <dbReference type="NCBI Taxonomy" id="314235"/>
    <lineage>
        <taxon>Bacteria</taxon>
        <taxon>Pseudomonadati</taxon>
        <taxon>Pseudomonadota</taxon>
        <taxon>Alphaproteobacteria</taxon>
        <taxon>Hyphomicrobiales</taxon>
        <taxon>Phyllobacteriaceae</taxon>
        <taxon>Phyllobacterium</taxon>
    </lineage>
</organism>
<dbReference type="InterPro" id="IPR013611">
    <property type="entry name" value="Transp-assoc_OB_typ2"/>
</dbReference>
<dbReference type="GO" id="GO:0043190">
    <property type="term" value="C:ATP-binding cassette (ABC) transporter complex"/>
    <property type="evidence" value="ECO:0007669"/>
    <property type="project" value="InterPro"/>
</dbReference>
<accession>A0A2P7B770</accession>
<dbReference type="PROSITE" id="PS00211">
    <property type="entry name" value="ABC_TRANSPORTER_1"/>
    <property type="match status" value="1"/>
</dbReference>
<evidence type="ECO:0000256" key="3">
    <source>
        <dbReference type="ARBA" id="ARBA00022475"/>
    </source>
</evidence>
<evidence type="ECO:0000256" key="6">
    <source>
        <dbReference type="ARBA" id="ARBA00022840"/>
    </source>
</evidence>
<comment type="similarity">
    <text evidence="1">Belongs to the ABC transporter superfamily.</text>
</comment>
<keyword evidence="8" id="KW-0406">Ion transport</keyword>
<keyword evidence="5" id="KW-0547">Nucleotide-binding</keyword>
<reference evidence="12" key="1">
    <citation type="submission" date="2017-11" db="EMBL/GenBank/DDBJ databases">
        <authorList>
            <person name="Kuznetsova I."/>
            <person name="Sazanova A."/>
            <person name="Chirak E."/>
            <person name="Safronova V."/>
            <person name="Willems A."/>
        </authorList>
    </citation>
    <scope>NUCLEOTIDE SEQUENCE [LARGE SCALE GENOMIC DNA]</scope>
    <source>
        <strain evidence="12">STM 196</strain>
    </source>
</reference>
<dbReference type="CDD" id="cd03259">
    <property type="entry name" value="ABC_Carb_Solutes_like"/>
    <property type="match status" value="1"/>
</dbReference>
<dbReference type="SMART" id="SM00382">
    <property type="entry name" value="AAA"/>
    <property type="match status" value="1"/>
</dbReference>
<dbReference type="PROSITE" id="PS50893">
    <property type="entry name" value="ABC_TRANSPORTER_2"/>
    <property type="match status" value="1"/>
</dbReference>
<keyword evidence="6 11" id="KW-0067">ATP-binding</keyword>
<dbReference type="Proteomes" id="UP000241444">
    <property type="component" value="Unassembled WGS sequence"/>
</dbReference>
<dbReference type="GO" id="GO:0015408">
    <property type="term" value="F:ABC-type ferric iron transporter activity"/>
    <property type="evidence" value="ECO:0007669"/>
    <property type="project" value="InterPro"/>
</dbReference>
<keyword evidence="3" id="KW-1003">Cell membrane</keyword>
<dbReference type="InterPro" id="IPR003439">
    <property type="entry name" value="ABC_transporter-like_ATP-bd"/>
</dbReference>
<dbReference type="SUPFAM" id="SSF50331">
    <property type="entry name" value="MOP-like"/>
    <property type="match status" value="1"/>
</dbReference>
<dbReference type="InterPro" id="IPR017871">
    <property type="entry name" value="ABC_transporter-like_CS"/>
</dbReference>
<dbReference type="Pfam" id="PF00005">
    <property type="entry name" value="ABC_tran"/>
    <property type="match status" value="1"/>
</dbReference>
<dbReference type="InterPro" id="IPR008995">
    <property type="entry name" value="Mo/tungstate-bd_C_term_dom"/>
</dbReference>
<dbReference type="EMBL" id="PGGO01000031">
    <property type="protein sequence ID" value="PSH62300.1"/>
    <property type="molecule type" value="Genomic_DNA"/>
</dbReference>
<evidence type="ECO:0000256" key="2">
    <source>
        <dbReference type="ARBA" id="ARBA00022448"/>
    </source>
</evidence>
<dbReference type="Pfam" id="PF08402">
    <property type="entry name" value="TOBE_2"/>
    <property type="match status" value="1"/>
</dbReference>
<dbReference type="InterPro" id="IPR015853">
    <property type="entry name" value="ABC_transpr_FbpC"/>
</dbReference>
<evidence type="ECO:0000259" key="10">
    <source>
        <dbReference type="PROSITE" id="PS50893"/>
    </source>
</evidence>
<dbReference type="InterPro" id="IPR050093">
    <property type="entry name" value="ABC_SmlMolc_Importer"/>
</dbReference>
<gene>
    <name evidence="11" type="ORF">CU102_25845</name>
</gene>
<evidence type="ECO:0000256" key="5">
    <source>
        <dbReference type="ARBA" id="ARBA00022741"/>
    </source>
</evidence>
<evidence type="ECO:0000256" key="1">
    <source>
        <dbReference type="ARBA" id="ARBA00005417"/>
    </source>
</evidence>
<dbReference type="FunFam" id="3.40.50.300:FF:000425">
    <property type="entry name" value="Probable ABC transporter, ATP-binding subunit"/>
    <property type="match status" value="1"/>
</dbReference>
<evidence type="ECO:0000256" key="8">
    <source>
        <dbReference type="ARBA" id="ARBA00023065"/>
    </source>
</evidence>
<evidence type="ECO:0000313" key="11">
    <source>
        <dbReference type="EMBL" id="PSH62300.1"/>
    </source>
</evidence>
<dbReference type="PANTHER" id="PTHR42781:SF4">
    <property type="entry name" value="SPERMIDINE_PUTRESCINE IMPORT ATP-BINDING PROTEIN POTA"/>
    <property type="match status" value="1"/>
</dbReference>
<comment type="caution">
    <text evidence="11">The sequence shown here is derived from an EMBL/GenBank/DDBJ whole genome shotgun (WGS) entry which is preliminary data.</text>
</comment>
<keyword evidence="4" id="KW-0410">Iron transport</keyword>
<sequence>MDGTVASKPANAVLELNNISRRFGITDALRDVSLAIVPGEIICLVGQSGCGKSSLLRIIAGVDTPDSGVLMLKDEEIAGPRRFVEPEVRNIGFVFQDYALFPHLTAEQNVLFGLKGMPKKQARERAAEMIDRVGLYPLMKRYPHMLSGGEQQRVALARALAPNPSILLMDEPFSSLDRGLREKVRDETLALLRALGTTVIMVTHDPEEALSAGDRIVLMRKGQVVQTGTGYDLHDRPNCPYAADFFCAFNKVPGTFRNGRVETAIGTFGCEAALEEDSAATAYIRPQAISVAQDTGNIPGRITGRLFLGEVEQLTVEVEGLTEPLLVRTMARLPAVTATVRLSIPSGSVLAFKAK</sequence>
<dbReference type="AlphaFoldDB" id="A0A2P7B770"/>
<dbReference type="OrthoDB" id="9802264at2"/>
<dbReference type="PANTHER" id="PTHR42781">
    <property type="entry name" value="SPERMIDINE/PUTRESCINE IMPORT ATP-BINDING PROTEIN POTA"/>
    <property type="match status" value="1"/>
</dbReference>
<protein>
    <submittedName>
        <fullName evidence="11">ABC transporter ATP-binding protein</fullName>
    </submittedName>
</protein>
<feature type="domain" description="ABC transporter" evidence="10">
    <location>
        <begin position="14"/>
        <end position="246"/>
    </location>
</feature>
<dbReference type="RefSeq" id="WP_106713959.1">
    <property type="nucleotide sequence ID" value="NZ_PGGO01000031.1"/>
</dbReference>
<dbReference type="GO" id="GO:0015697">
    <property type="term" value="P:quaternary ammonium group transport"/>
    <property type="evidence" value="ECO:0007669"/>
    <property type="project" value="UniProtKB-ARBA"/>
</dbReference>
<dbReference type="Gene3D" id="3.40.50.300">
    <property type="entry name" value="P-loop containing nucleotide triphosphate hydrolases"/>
    <property type="match status" value="1"/>
</dbReference>
<keyword evidence="7" id="KW-0408">Iron</keyword>
<dbReference type="GO" id="GO:0005524">
    <property type="term" value="F:ATP binding"/>
    <property type="evidence" value="ECO:0007669"/>
    <property type="project" value="UniProtKB-KW"/>
</dbReference>
<proteinExistence type="inferred from homology"/>